<dbReference type="AlphaFoldDB" id="A0A2N5P174"/>
<comment type="caution">
    <text evidence="1">The sequence shown here is derived from an EMBL/GenBank/DDBJ whole genome shotgun (WGS) entry which is preliminary data.</text>
</comment>
<evidence type="ECO:0000313" key="2">
    <source>
        <dbReference type="Proteomes" id="UP000234891"/>
    </source>
</evidence>
<protein>
    <recommendedName>
        <fullName evidence="3">DUF3990 domain-containing protein</fullName>
    </recommendedName>
</protein>
<name>A0A2N5P174_MEDGN</name>
<dbReference type="Proteomes" id="UP000234891">
    <property type="component" value="Unassembled WGS sequence"/>
</dbReference>
<dbReference type="InterPro" id="IPR025051">
    <property type="entry name" value="DUF3990"/>
</dbReference>
<dbReference type="Pfam" id="PF13151">
    <property type="entry name" value="DUF3990"/>
    <property type="match status" value="1"/>
</dbReference>
<evidence type="ECO:0000313" key="1">
    <source>
        <dbReference type="EMBL" id="PLT68825.1"/>
    </source>
</evidence>
<reference evidence="1 2" key="1">
    <citation type="journal article" date="2017" name="Genome Med.">
        <title>A novel Ruminococcus gnavus clade enriched in inflammatory bowel disease patients.</title>
        <authorList>
            <person name="Hall A.B."/>
            <person name="Yassour M."/>
            <person name="Sauk J."/>
            <person name="Garner A."/>
            <person name="Jiang X."/>
            <person name="Arthur T."/>
            <person name="Lagoudas G.K."/>
            <person name="Vatanen T."/>
            <person name="Fornelos N."/>
            <person name="Wilson R."/>
            <person name="Bertha M."/>
            <person name="Cohen M."/>
            <person name="Garber J."/>
            <person name="Khalili H."/>
            <person name="Gevers D."/>
            <person name="Ananthakrishnan A.N."/>
            <person name="Kugathasan S."/>
            <person name="Lander E.S."/>
            <person name="Blainey P."/>
            <person name="Vlamakis H."/>
            <person name="Xavier R.J."/>
            <person name="Huttenhower C."/>
        </authorList>
    </citation>
    <scope>NUCLEOTIDE SEQUENCE [LARGE SCALE GENOMIC DNA]</scope>
    <source>
        <strain evidence="1 2">RJX1124</strain>
    </source>
</reference>
<sequence length="237" mass="27804">MKANGGITYMSIQSDIEMLSIEALEYYAKKHQLSEDDAFNIFYKHQVFEKILVQHETLHQLDIHDTFQYVEDIIEEDTPTLVLFHGSTIAFDKIDLNKSHNRRDFGRGFYCTVLEQQANEWANRLYLRTHTGGKYVYRYIFQQSEELKIKHFATLDKEWLEFVKLNRTVGDIQHHYDVVIGPVADDNTMETVQLYLSGILSVDEAVTRLRYNKVNNQVSFHTPLALEHLVLESRKDV</sequence>
<dbReference type="EMBL" id="NIHS01000051">
    <property type="protein sequence ID" value="PLT68825.1"/>
    <property type="molecule type" value="Genomic_DNA"/>
</dbReference>
<dbReference type="Pfam" id="PF12668">
    <property type="entry name" value="DUF3791"/>
    <property type="match status" value="1"/>
</dbReference>
<organism evidence="1 2">
    <name type="scientific">Mediterraneibacter gnavus</name>
    <name type="common">Ruminococcus gnavus</name>
    <dbReference type="NCBI Taxonomy" id="33038"/>
    <lineage>
        <taxon>Bacteria</taxon>
        <taxon>Bacillati</taxon>
        <taxon>Bacillota</taxon>
        <taxon>Clostridia</taxon>
        <taxon>Lachnospirales</taxon>
        <taxon>Lachnospiraceae</taxon>
        <taxon>Mediterraneibacter</taxon>
    </lineage>
</organism>
<proteinExistence type="predicted"/>
<evidence type="ECO:0008006" key="3">
    <source>
        <dbReference type="Google" id="ProtNLM"/>
    </source>
</evidence>
<gene>
    <name evidence="1" type="ORF">CDL26_15790</name>
</gene>
<accession>A0A2N5P174</accession>
<dbReference type="InterPro" id="IPR024269">
    <property type="entry name" value="DUF3791"/>
</dbReference>